<dbReference type="InterPro" id="IPR009061">
    <property type="entry name" value="DNA-bd_dom_put_sf"/>
</dbReference>
<comment type="caution">
    <text evidence="2">The sequence shown here is derived from an EMBL/GenBank/DDBJ whole genome shotgun (WGS) entry which is preliminary data.</text>
</comment>
<evidence type="ECO:0000313" key="3">
    <source>
        <dbReference type="Proteomes" id="UP000177907"/>
    </source>
</evidence>
<feature type="domain" description="HTH merR-type" evidence="1">
    <location>
        <begin position="5"/>
        <end position="50"/>
    </location>
</feature>
<dbReference type="CDD" id="cd04762">
    <property type="entry name" value="HTH_MerR-trunc"/>
    <property type="match status" value="1"/>
</dbReference>
<name>A0A1F6NVW2_9BACT</name>
<reference evidence="2 3" key="1">
    <citation type="journal article" date="2016" name="Nat. Commun.">
        <title>Thousands of microbial genomes shed light on interconnected biogeochemical processes in an aquifer system.</title>
        <authorList>
            <person name="Anantharaman K."/>
            <person name="Brown C.T."/>
            <person name="Hug L.A."/>
            <person name="Sharon I."/>
            <person name="Castelle C.J."/>
            <person name="Probst A.J."/>
            <person name="Thomas B.C."/>
            <person name="Singh A."/>
            <person name="Wilkins M.J."/>
            <person name="Karaoz U."/>
            <person name="Brodie E.L."/>
            <person name="Williams K.H."/>
            <person name="Hubbard S.S."/>
            <person name="Banfield J.F."/>
        </authorList>
    </citation>
    <scope>NUCLEOTIDE SEQUENCE [LARGE SCALE GENOMIC DNA]</scope>
</reference>
<dbReference type="InterPro" id="IPR000551">
    <property type="entry name" value="MerR-type_HTH_dom"/>
</dbReference>
<dbReference type="SUPFAM" id="SSF46955">
    <property type="entry name" value="Putative DNA-binding domain"/>
    <property type="match status" value="1"/>
</dbReference>
<dbReference type="InterPro" id="IPR010093">
    <property type="entry name" value="SinI_DNA-bd"/>
</dbReference>
<evidence type="ECO:0000259" key="1">
    <source>
        <dbReference type="PROSITE" id="PS50937"/>
    </source>
</evidence>
<dbReference type="AlphaFoldDB" id="A0A1F6NVW2"/>
<dbReference type="GO" id="GO:0006355">
    <property type="term" value="P:regulation of DNA-templated transcription"/>
    <property type="evidence" value="ECO:0007669"/>
    <property type="project" value="InterPro"/>
</dbReference>
<protein>
    <recommendedName>
        <fullName evidence="1">HTH merR-type domain-containing protein</fullName>
    </recommendedName>
</protein>
<evidence type="ECO:0000313" key="2">
    <source>
        <dbReference type="EMBL" id="OGH88059.1"/>
    </source>
</evidence>
<gene>
    <name evidence="2" type="ORF">A3J93_02720</name>
</gene>
<dbReference type="STRING" id="1798704.A3J93_02720"/>
<dbReference type="EMBL" id="MFQZ01000008">
    <property type="protein sequence ID" value="OGH88059.1"/>
    <property type="molecule type" value="Genomic_DNA"/>
</dbReference>
<dbReference type="Pfam" id="PF00376">
    <property type="entry name" value="MerR"/>
    <property type="match status" value="1"/>
</dbReference>
<proteinExistence type="predicted"/>
<accession>A0A1F6NVW2</accession>
<dbReference type="Gene3D" id="1.10.1660.10">
    <property type="match status" value="1"/>
</dbReference>
<sequence length="241" mass="27547">MNLNYLTINEAAKLLDVSIDTLRRWDKNGKLKAVRQQEGGYRYYSKEMIDLYLKDIFAVAKKWVISSPILPESEYYCPDSLVFKTRLGRLEKDLSKIEELKNIFPLITAIVGEIGNNSYDHNLGNWPDVRGIFFAYDLNKKQIVLADRGQGILKTLRKVRPELKNDAEALKVAFTEIISSRMPEARGNGLKFVRQVISDNNQFSIEFYSGSAKLFIKQGSENLNIKSSDILFSGCMSLIKF</sequence>
<dbReference type="PROSITE" id="PS50937">
    <property type="entry name" value="HTH_MERR_2"/>
    <property type="match status" value="1"/>
</dbReference>
<dbReference type="Proteomes" id="UP000177907">
    <property type="component" value="Unassembled WGS sequence"/>
</dbReference>
<dbReference type="GO" id="GO:0003677">
    <property type="term" value="F:DNA binding"/>
    <property type="evidence" value="ECO:0007669"/>
    <property type="project" value="InterPro"/>
</dbReference>
<organism evidence="2 3">
    <name type="scientific">Candidatus Magasanikbacteria bacterium RIFOXYC2_FULL_42_28</name>
    <dbReference type="NCBI Taxonomy" id="1798704"/>
    <lineage>
        <taxon>Bacteria</taxon>
        <taxon>Candidatus Magasanikiibacteriota</taxon>
    </lineage>
</organism>
<dbReference type="NCBIfam" id="TIGR01764">
    <property type="entry name" value="excise"/>
    <property type="match status" value="1"/>
</dbReference>